<evidence type="ECO:0000313" key="1">
    <source>
        <dbReference type="EMBL" id="CCI81598.1"/>
    </source>
</evidence>
<reference evidence="1 2" key="1">
    <citation type="submission" date="2012-06" db="EMBL/GenBank/DDBJ databases">
        <title>Draft Genome Sequence of Lactobacillus hominis Strain CRBIP 24.179T, isolated from human intestine.</title>
        <authorList>
            <person name="Cousin S."/>
            <person name="Ma L."/>
            <person name="Bizet C."/>
            <person name="Loux V."/>
            <person name="Bouchier C."/>
            <person name="Clermont D."/>
            <person name="Creno S."/>
        </authorList>
    </citation>
    <scope>NUCLEOTIDE SEQUENCE [LARGE SCALE GENOMIC DNA]</scope>
    <source>
        <strain evidence="2">CRBIP 24.179T</strain>
    </source>
</reference>
<organism evidence="1 2">
    <name type="scientific">Lactobacillus hominis DSM 23910 = CRBIP 24.179</name>
    <dbReference type="NCBI Taxonomy" id="1423758"/>
    <lineage>
        <taxon>Bacteria</taxon>
        <taxon>Bacillati</taxon>
        <taxon>Bacillota</taxon>
        <taxon>Bacilli</taxon>
        <taxon>Lactobacillales</taxon>
        <taxon>Lactobacillaceae</taxon>
        <taxon>Lactobacillus</taxon>
    </lineage>
</organism>
<comment type="caution">
    <text evidence="1">The sequence shown here is derived from an EMBL/GenBank/DDBJ whole genome shotgun (WGS) entry which is preliminary data.</text>
</comment>
<dbReference type="Proteomes" id="UP000009320">
    <property type="component" value="Unassembled WGS sequence"/>
</dbReference>
<evidence type="ECO:0000313" key="2">
    <source>
        <dbReference type="Proteomes" id="UP000009320"/>
    </source>
</evidence>
<name>I7IVK4_9LACO</name>
<dbReference type="STRING" id="1423758.FC41_GL000042"/>
<dbReference type="RefSeq" id="WP_008470412.1">
    <property type="nucleotide sequence ID" value="NZ_AYZP01000001.1"/>
</dbReference>
<dbReference type="EMBL" id="CAKE01000004">
    <property type="protein sequence ID" value="CCI81598.1"/>
    <property type="molecule type" value="Genomic_DNA"/>
</dbReference>
<dbReference type="OrthoDB" id="2324398at2"/>
<dbReference type="AlphaFoldDB" id="I7IVK4"/>
<dbReference type="GeneID" id="82846844"/>
<keyword evidence="2" id="KW-1185">Reference proteome</keyword>
<dbReference type="PATRIC" id="fig|1423758.3.peg.46"/>
<gene>
    <name evidence="1" type="ORF">BN55_09320</name>
</gene>
<sequence length="117" mass="13451">MSYWISLVSNTKEHYPLDDDGVHCSWNYSNLFSGLPCGYERDWQGKMAKDLIPYVVQSLYILEVYGLDADLKKKYGKLIAQFQRDYGEVSTVDGAKYILKASKDMFERHPTGIVVVE</sequence>
<protein>
    <submittedName>
        <fullName evidence="1">Uncharacterized protein</fullName>
    </submittedName>
</protein>
<accession>I7IVK4</accession>
<proteinExistence type="predicted"/>